<dbReference type="AlphaFoldDB" id="A0A812LJ34"/>
<gene>
    <name evidence="3" type="primary">rps2</name>
    <name evidence="3" type="ORF">SNAT2548_LOCUS10979</name>
</gene>
<evidence type="ECO:0000256" key="1">
    <source>
        <dbReference type="SAM" id="MobiDB-lite"/>
    </source>
</evidence>
<evidence type="ECO:0000313" key="4">
    <source>
        <dbReference type="Proteomes" id="UP000604046"/>
    </source>
</evidence>
<comment type="caution">
    <text evidence="3">The sequence shown here is derived from an EMBL/GenBank/DDBJ whole genome shotgun (WGS) entry which is preliminary data.</text>
</comment>
<reference evidence="3" key="1">
    <citation type="submission" date="2021-02" db="EMBL/GenBank/DDBJ databases">
        <authorList>
            <person name="Dougan E. K."/>
            <person name="Rhodes N."/>
            <person name="Thang M."/>
            <person name="Chan C."/>
        </authorList>
    </citation>
    <scope>NUCLEOTIDE SEQUENCE</scope>
</reference>
<dbReference type="Proteomes" id="UP000604046">
    <property type="component" value="Unassembled WGS sequence"/>
</dbReference>
<name>A0A812LJ34_9DINO</name>
<dbReference type="EMBL" id="CAJNDS010000946">
    <property type="protein sequence ID" value="CAE7241704.1"/>
    <property type="molecule type" value="Genomic_DNA"/>
</dbReference>
<proteinExistence type="predicted"/>
<evidence type="ECO:0000256" key="2">
    <source>
        <dbReference type="SAM" id="SignalP"/>
    </source>
</evidence>
<accession>A0A812LJ34</accession>
<sequence>MGWWRRRVLWAWLLLATAGAEYPNSRQDETCLAQMATGRRLRGNPIRFVSLIGTEGSGHHLLTPVIRKIMAAALAPGQDDIGTDHDIHYGFTGAGELFHAFKGNNLPAFQDALRQQARGSLVQQEYSFPTGDLRSVDHKIYNLTDLYQMLETSGESHLTELEKMQVPVLRIGMDLMHANCHKFVVEVLRFLGRAQLLPSGSPYEKEDSDETQDLTDAACAVGDEVEASRDQAGDIQAVQTDPEEHVSDTDGDDDDDDDDDDR</sequence>
<keyword evidence="4" id="KW-1185">Reference proteome</keyword>
<protein>
    <submittedName>
        <fullName evidence="3">Rps2 protein</fullName>
    </submittedName>
</protein>
<feature type="compositionally biased region" description="Acidic residues" evidence="1">
    <location>
        <begin position="249"/>
        <end position="262"/>
    </location>
</feature>
<feature type="signal peptide" evidence="2">
    <location>
        <begin position="1"/>
        <end position="20"/>
    </location>
</feature>
<evidence type="ECO:0000313" key="3">
    <source>
        <dbReference type="EMBL" id="CAE7241704.1"/>
    </source>
</evidence>
<dbReference type="OrthoDB" id="411839at2759"/>
<feature type="chain" id="PRO_5032844734" evidence="2">
    <location>
        <begin position="21"/>
        <end position="262"/>
    </location>
</feature>
<feature type="region of interest" description="Disordered" evidence="1">
    <location>
        <begin position="200"/>
        <end position="262"/>
    </location>
</feature>
<keyword evidence="2" id="KW-0732">Signal</keyword>
<organism evidence="3 4">
    <name type="scientific">Symbiodinium natans</name>
    <dbReference type="NCBI Taxonomy" id="878477"/>
    <lineage>
        <taxon>Eukaryota</taxon>
        <taxon>Sar</taxon>
        <taxon>Alveolata</taxon>
        <taxon>Dinophyceae</taxon>
        <taxon>Suessiales</taxon>
        <taxon>Symbiodiniaceae</taxon>
        <taxon>Symbiodinium</taxon>
    </lineage>
</organism>